<evidence type="ECO:0000313" key="1">
    <source>
        <dbReference type="EMBL" id="SEP27519.1"/>
    </source>
</evidence>
<dbReference type="AlphaFoldDB" id="A0A1H8WIT1"/>
<keyword evidence="2" id="KW-1185">Reference proteome</keyword>
<accession>A0A1H8WIT1</accession>
<sequence length="156" mass="17027">MKAMRGEMAGQEIGRHVAAGARMRDIGIRELLEWAFQRECAQLDFDEVGTVGGTGWRGHGTEYVMLERMRLGGMRIDGGGRSLPADDAEIVASTLAALPEARGGRRMAIWIAELARAGRAPDWMPDTRPRFYAAETHINRHGVCAKSQDSAYLGAG</sequence>
<reference evidence="1 2" key="1">
    <citation type="submission" date="2016-10" db="EMBL/GenBank/DDBJ databases">
        <authorList>
            <person name="de Groot N.N."/>
        </authorList>
    </citation>
    <scope>NUCLEOTIDE SEQUENCE [LARGE SCALE GENOMIC DNA]</scope>
    <source>
        <strain evidence="1 2">DSM 27842</strain>
    </source>
</reference>
<name>A0A1H8WIT1_9RHOB</name>
<dbReference type="EMBL" id="FODS01000068">
    <property type="protein sequence ID" value="SEP27519.1"/>
    <property type="molecule type" value="Genomic_DNA"/>
</dbReference>
<organism evidence="1 2">
    <name type="scientific">Salinihabitans flavidus</name>
    <dbReference type="NCBI Taxonomy" id="569882"/>
    <lineage>
        <taxon>Bacteria</taxon>
        <taxon>Pseudomonadati</taxon>
        <taxon>Pseudomonadota</taxon>
        <taxon>Alphaproteobacteria</taxon>
        <taxon>Rhodobacterales</taxon>
        <taxon>Roseobacteraceae</taxon>
        <taxon>Salinihabitans</taxon>
    </lineage>
</organism>
<protein>
    <submittedName>
        <fullName evidence="1">Uncharacterized protein</fullName>
    </submittedName>
</protein>
<dbReference type="Proteomes" id="UP000198893">
    <property type="component" value="Unassembled WGS sequence"/>
</dbReference>
<gene>
    <name evidence="1" type="ORF">SAMN04490248_1681</name>
</gene>
<feature type="non-terminal residue" evidence="1">
    <location>
        <position position="156"/>
    </location>
</feature>
<proteinExistence type="predicted"/>
<evidence type="ECO:0000313" key="2">
    <source>
        <dbReference type="Proteomes" id="UP000198893"/>
    </source>
</evidence>